<dbReference type="CTD" id="8582547"/>
<dbReference type="Proteomes" id="UP000008549">
    <property type="component" value="Unassembled WGS sequence"/>
</dbReference>
<protein>
    <submittedName>
        <fullName evidence="1">Protein CBG15817</fullName>
    </submittedName>
</protein>
<sequence length="146" mass="17588">MGAKCCAPSSSPAPSPDNFKTFLEKVWFETRNLEKRWRRRERDQEKLPINIRFEADFQKISIYFHSQNAPFFRVNASERRVEYRYQSETLLYDFEETTKREQLETWQSKRRVQAPTTAVVTMVRKTQSLQEKADFQELLGTRRREI</sequence>
<reference evidence="1 2" key="2">
    <citation type="journal article" date="2011" name="PLoS Genet.">
        <title>Caenorhabditis briggsae recombinant inbred line genotypes reveal inter-strain incompatibility and the evolution of recombination.</title>
        <authorList>
            <person name="Ross J.A."/>
            <person name="Koboldt D.C."/>
            <person name="Staisch J.E."/>
            <person name="Chamberlin H.M."/>
            <person name="Gupta B.P."/>
            <person name="Miller R.D."/>
            <person name="Baird S.E."/>
            <person name="Haag E.S."/>
        </authorList>
    </citation>
    <scope>NUCLEOTIDE SEQUENCE [LARGE SCALE GENOMIC DNA]</scope>
    <source>
        <strain evidence="1 2">AF16</strain>
    </source>
</reference>
<dbReference type="GeneID" id="8582547"/>
<dbReference type="KEGG" id="cbr:CBG_15817"/>
<dbReference type="HOGENOM" id="CLU_1779107_0_0_1"/>
<accession>A8XMY5</accession>
<evidence type="ECO:0000313" key="1">
    <source>
        <dbReference type="EMBL" id="CAP34010.2"/>
    </source>
</evidence>
<name>A8XMY5_CAEBR</name>
<reference evidence="1 2" key="1">
    <citation type="journal article" date="2003" name="PLoS Biol.">
        <title>The genome sequence of Caenorhabditis briggsae: a platform for comparative genomics.</title>
        <authorList>
            <person name="Stein L.D."/>
            <person name="Bao Z."/>
            <person name="Blasiar D."/>
            <person name="Blumenthal T."/>
            <person name="Brent M.R."/>
            <person name="Chen N."/>
            <person name="Chinwalla A."/>
            <person name="Clarke L."/>
            <person name="Clee C."/>
            <person name="Coghlan A."/>
            <person name="Coulson A."/>
            <person name="D'Eustachio P."/>
            <person name="Fitch D.H."/>
            <person name="Fulton L.A."/>
            <person name="Fulton R.E."/>
            <person name="Griffiths-Jones S."/>
            <person name="Harris T.W."/>
            <person name="Hillier L.W."/>
            <person name="Kamath R."/>
            <person name="Kuwabara P.E."/>
            <person name="Mardis E.R."/>
            <person name="Marra M.A."/>
            <person name="Miner T.L."/>
            <person name="Minx P."/>
            <person name="Mullikin J.C."/>
            <person name="Plumb R.W."/>
            <person name="Rogers J."/>
            <person name="Schein J.E."/>
            <person name="Sohrmann M."/>
            <person name="Spieth J."/>
            <person name="Stajich J.E."/>
            <person name="Wei C."/>
            <person name="Willey D."/>
            <person name="Wilson R.K."/>
            <person name="Durbin R."/>
            <person name="Waterston R.H."/>
        </authorList>
    </citation>
    <scope>NUCLEOTIDE SEQUENCE [LARGE SCALE GENOMIC DNA]</scope>
    <source>
        <strain evidence="1 2">AF16</strain>
    </source>
</reference>
<dbReference type="AlphaFoldDB" id="A8XMY5"/>
<dbReference type="eggNOG" id="ENOG502TFMK">
    <property type="taxonomic scope" value="Eukaryota"/>
</dbReference>
<dbReference type="RefSeq" id="XP_045095828.1">
    <property type="nucleotide sequence ID" value="XM_045241452.1"/>
</dbReference>
<dbReference type="InParanoid" id="A8XMY5"/>
<proteinExistence type="predicted"/>
<gene>
    <name evidence="1" type="ORF">CBG15817</name>
    <name evidence="1" type="ORF">CBG_15817</name>
</gene>
<dbReference type="EMBL" id="HE600911">
    <property type="protein sequence ID" value="CAP34010.2"/>
    <property type="molecule type" value="Genomic_DNA"/>
</dbReference>
<keyword evidence="2" id="KW-1185">Reference proteome</keyword>
<evidence type="ECO:0000313" key="2">
    <source>
        <dbReference type="Proteomes" id="UP000008549"/>
    </source>
</evidence>
<organism evidence="1 2">
    <name type="scientific">Caenorhabditis briggsae</name>
    <dbReference type="NCBI Taxonomy" id="6238"/>
    <lineage>
        <taxon>Eukaryota</taxon>
        <taxon>Metazoa</taxon>
        <taxon>Ecdysozoa</taxon>
        <taxon>Nematoda</taxon>
        <taxon>Chromadorea</taxon>
        <taxon>Rhabditida</taxon>
        <taxon>Rhabditina</taxon>
        <taxon>Rhabditomorpha</taxon>
        <taxon>Rhabditoidea</taxon>
        <taxon>Rhabditidae</taxon>
        <taxon>Peloderinae</taxon>
        <taxon>Caenorhabditis</taxon>
    </lineage>
</organism>